<evidence type="ECO:0000256" key="1">
    <source>
        <dbReference type="ARBA" id="ARBA00007730"/>
    </source>
</evidence>
<reference evidence="5 6" key="1">
    <citation type="submission" date="2024-10" db="EMBL/GenBank/DDBJ databases">
        <title>Updated reference genomes for cyclostephanoid diatoms.</title>
        <authorList>
            <person name="Roberts W.R."/>
            <person name="Alverson A.J."/>
        </authorList>
    </citation>
    <scope>NUCLEOTIDE SEQUENCE [LARGE SCALE GENOMIC DNA]</scope>
    <source>
        <strain evidence="5 6">AJA228-03</strain>
    </source>
</reference>
<dbReference type="EMBL" id="JALLPB020000811">
    <property type="protein sequence ID" value="KAL3806432.1"/>
    <property type="molecule type" value="Genomic_DNA"/>
</dbReference>
<dbReference type="PANTHER" id="PTHR46332">
    <property type="entry name" value="ASPARTATE BETA-HYDROXYLASE DOMAIN-CONTAINING PROTEIN 2"/>
    <property type="match status" value="1"/>
</dbReference>
<organism evidence="5 6">
    <name type="scientific">Cyclostephanos tholiformis</name>
    <dbReference type="NCBI Taxonomy" id="382380"/>
    <lineage>
        <taxon>Eukaryota</taxon>
        <taxon>Sar</taxon>
        <taxon>Stramenopiles</taxon>
        <taxon>Ochrophyta</taxon>
        <taxon>Bacillariophyta</taxon>
        <taxon>Coscinodiscophyceae</taxon>
        <taxon>Thalassiosirophycidae</taxon>
        <taxon>Stephanodiscales</taxon>
        <taxon>Stephanodiscaceae</taxon>
        <taxon>Cyclostephanos</taxon>
    </lineage>
</organism>
<dbReference type="InterPro" id="IPR007803">
    <property type="entry name" value="Asp/Arg/Pro-Hydrxlase"/>
</dbReference>
<dbReference type="AlphaFoldDB" id="A0ABD3R298"/>
<proteinExistence type="inferred from homology"/>
<evidence type="ECO:0000259" key="4">
    <source>
        <dbReference type="Pfam" id="PF05118"/>
    </source>
</evidence>
<keyword evidence="3" id="KW-0560">Oxidoreductase</keyword>
<feature type="domain" description="Aspartyl/asparaginy/proline hydroxylase" evidence="4">
    <location>
        <begin position="455"/>
        <end position="623"/>
    </location>
</feature>
<dbReference type="Gene3D" id="2.60.120.330">
    <property type="entry name" value="B-lactam Antibiotic, Isopenicillin N Synthase, Chain"/>
    <property type="match status" value="1"/>
</dbReference>
<sequence>MFTCCIGVSGCPKNCSSYQYTQSFQLVPANFTADDDSSPNQRGETTNDVDVFLSMTASALEEVVRSCLSPQDATCAGDADGGETGENYVDNLDPVEYFDSEDAHFLRCRPLTACGGQEVHAIFGINESATSLGKQDRGEGAINVSVALLDPTDDYVFSGNNRHEQKNPTAHCCCQHPRGNWGRNEDPLDNSRIPQSAHASKHTAYVKMFNLTRIQDRRRRTESDYPYPCFDSPGRVFHLLRSVLNCNQSMNHHRGGLHSASPWYREHNNRTDGASDAADDFVALLVNDPDETIARYVGHDQDQFWDDVEEKEIDELFKFRTGDAAPSYFLHSISRLSGDVFGRFRDSSPPNRTSNRTEMPERYLSSRKTKLFVYRRLPPRDFLTYHHLGQERMYVGCLWETYLENVEDTDLDAGPGPPDESHLLAKRRMVSPPYLSHAQEYPGLLDELLGKLDSLRREARKIPKWTAWPEQNHYANNSWNVFPLCYTFPANDLQKRIFIQKTCAFVPDTTELLQSLGPALRTALFSRLDPRARLGAHTGWSDLANHVLRVHIPLIVPGSKRTDRETKLNGDTYSVGLCGTWVDGCVETHEEGSIICFDDSKVHRAFNYSEDERIVLIIDLARPQNLPIGTATGGHSDDLDAFISGF</sequence>
<gene>
    <name evidence="5" type="ORF">ACHAXA_009630</name>
</gene>
<dbReference type="PANTHER" id="PTHR46332:SF5">
    <property type="entry name" value="ASPARTATE BETA-HYDROXYLASE DOMAIN CONTAINING 2"/>
    <property type="match status" value="1"/>
</dbReference>
<dbReference type="InterPro" id="IPR051821">
    <property type="entry name" value="Asp/Asn_beta-hydroxylase"/>
</dbReference>
<evidence type="ECO:0000313" key="6">
    <source>
        <dbReference type="Proteomes" id="UP001530377"/>
    </source>
</evidence>
<accession>A0ABD3R298</accession>
<comment type="similarity">
    <text evidence="1">Belongs to the aspartyl/asparaginyl beta-hydroxylase family.</text>
</comment>
<dbReference type="GO" id="GO:0051213">
    <property type="term" value="F:dioxygenase activity"/>
    <property type="evidence" value="ECO:0007669"/>
    <property type="project" value="UniProtKB-KW"/>
</dbReference>
<evidence type="ECO:0000313" key="5">
    <source>
        <dbReference type="EMBL" id="KAL3806432.1"/>
    </source>
</evidence>
<dbReference type="SUPFAM" id="SSF51197">
    <property type="entry name" value="Clavaminate synthase-like"/>
    <property type="match status" value="1"/>
</dbReference>
<comment type="caution">
    <text evidence="5">The sequence shown here is derived from an EMBL/GenBank/DDBJ whole genome shotgun (WGS) entry which is preliminary data.</text>
</comment>
<keyword evidence="6" id="KW-1185">Reference proteome</keyword>
<evidence type="ECO:0000256" key="3">
    <source>
        <dbReference type="ARBA" id="ARBA00023002"/>
    </source>
</evidence>
<protein>
    <recommendedName>
        <fullName evidence="4">Aspartyl/asparaginy/proline hydroxylase domain-containing protein</fullName>
    </recommendedName>
</protein>
<dbReference type="InterPro" id="IPR027443">
    <property type="entry name" value="IPNS-like_sf"/>
</dbReference>
<name>A0ABD3R298_9STRA</name>
<dbReference type="Proteomes" id="UP001530377">
    <property type="component" value="Unassembled WGS sequence"/>
</dbReference>
<keyword evidence="2" id="KW-0223">Dioxygenase</keyword>
<evidence type="ECO:0000256" key="2">
    <source>
        <dbReference type="ARBA" id="ARBA00022964"/>
    </source>
</evidence>
<dbReference type="Pfam" id="PF05118">
    <property type="entry name" value="Asp_Arg_Hydrox"/>
    <property type="match status" value="1"/>
</dbReference>